<dbReference type="OrthoDB" id="9812708at2"/>
<dbReference type="InterPro" id="IPR036770">
    <property type="entry name" value="Ankyrin_rpt-contain_sf"/>
</dbReference>
<dbReference type="Pfam" id="PF13637">
    <property type="entry name" value="Ank_4"/>
    <property type="match status" value="1"/>
</dbReference>
<dbReference type="AlphaFoldDB" id="A0A4R1F1F0"/>
<reference evidence="6 7" key="1">
    <citation type="submission" date="2019-03" db="EMBL/GenBank/DDBJ databases">
        <title>Genomic Encyclopedia of Type Strains, Phase IV (KMG-IV): sequencing the most valuable type-strain genomes for metagenomic binning, comparative biology and taxonomic classification.</title>
        <authorList>
            <person name="Goeker M."/>
        </authorList>
    </citation>
    <scope>NUCLEOTIDE SEQUENCE [LARGE SCALE GENOMIC DNA]</scope>
    <source>
        <strain evidence="6 7">DSM 24830</strain>
    </source>
</reference>
<protein>
    <submittedName>
        <fullName evidence="6">Ankyrin repeat protein</fullName>
    </submittedName>
</protein>
<evidence type="ECO:0000313" key="6">
    <source>
        <dbReference type="EMBL" id="TCJ87703.1"/>
    </source>
</evidence>
<evidence type="ECO:0000313" key="7">
    <source>
        <dbReference type="Proteomes" id="UP000294887"/>
    </source>
</evidence>
<dbReference type="PROSITE" id="PS50297">
    <property type="entry name" value="ANK_REP_REGION"/>
    <property type="match status" value="1"/>
</dbReference>
<dbReference type="PANTHER" id="PTHR24198:SF165">
    <property type="entry name" value="ANKYRIN REPEAT-CONTAINING PROTEIN-RELATED"/>
    <property type="match status" value="1"/>
</dbReference>
<organism evidence="6 7">
    <name type="scientific">Cocleimonas flava</name>
    <dbReference type="NCBI Taxonomy" id="634765"/>
    <lineage>
        <taxon>Bacteria</taxon>
        <taxon>Pseudomonadati</taxon>
        <taxon>Pseudomonadota</taxon>
        <taxon>Gammaproteobacteria</taxon>
        <taxon>Thiotrichales</taxon>
        <taxon>Thiotrichaceae</taxon>
        <taxon>Cocleimonas</taxon>
    </lineage>
</organism>
<dbReference type="Pfam" id="PF12796">
    <property type="entry name" value="Ank_2"/>
    <property type="match status" value="1"/>
</dbReference>
<accession>A0A4R1F1F0</accession>
<evidence type="ECO:0000256" key="1">
    <source>
        <dbReference type="ARBA" id="ARBA00022737"/>
    </source>
</evidence>
<dbReference type="Gene3D" id="1.25.40.20">
    <property type="entry name" value="Ankyrin repeat-containing domain"/>
    <property type="match status" value="2"/>
</dbReference>
<evidence type="ECO:0000256" key="2">
    <source>
        <dbReference type="ARBA" id="ARBA00023043"/>
    </source>
</evidence>
<keyword evidence="5" id="KW-1133">Transmembrane helix</keyword>
<keyword evidence="1" id="KW-0677">Repeat</keyword>
<dbReference type="InterPro" id="IPR002110">
    <property type="entry name" value="Ankyrin_rpt"/>
</dbReference>
<keyword evidence="5" id="KW-0472">Membrane</keyword>
<dbReference type="RefSeq" id="WP_131905958.1">
    <property type="nucleotide sequence ID" value="NZ_BAAAFU010000004.1"/>
</dbReference>
<dbReference type="PROSITE" id="PS50088">
    <property type="entry name" value="ANK_REPEAT"/>
    <property type="match status" value="1"/>
</dbReference>
<dbReference type="Proteomes" id="UP000294887">
    <property type="component" value="Unassembled WGS sequence"/>
</dbReference>
<evidence type="ECO:0000256" key="5">
    <source>
        <dbReference type="SAM" id="Phobius"/>
    </source>
</evidence>
<dbReference type="SMART" id="SM00248">
    <property type="entry name" value="ANK"/>
    <property type="match status" value="3"/>
</dbReference>
<keyword evidence="2 3" id="KW-0040">ANK repeat</keyword>
<feature type="transmembrane region" description="Helical" evidence="5">
    <location>
        <begin position="247"/>
        <end position="264"/>
    </location>
</feature>
<comment type="caution">
    <text evidence="6">The sequence shown here is derived from an EMBL/GenBank/DDBJ whole genome shotgun (WGS) entry which is preliminary data.</text>
</comment>
<feature type="region of interest" description="Disordered" evidence="4">
    <location>
        <begin position="115"/>
        <end position="141"/>
    </location>
</feature>
<evidence type="ECO:0000256" key="3">
    <source>
        <dbReference type="PROSITE-ProRule" id="PRU00023"/>
    </source>
</evidence>
<keyword evidence="7" id="KW-1185">Reference proteome</keyword>
<dbReference type="PANTHER" id="PTHR24198">
    <property type="entry name" value="ANKYRIN REPEAT AND PROTEIN KINASE DOMAIN-CONTAINING PROTEIN"/>
    <property type="match status" value="1"/>
</dbReference>
<feature type="transmembrane region" description="Helical" evidence="5">
    <location>
        <begin position="165"/>
        <end position="183"/>
    </location>
</feature>
<name>A0A4R1F1F0_9GAMM</name>
<keyword evidence="5" id="KW-0812">Transmembrane</keyword>
<evidence type="ECO:0000256" key="4">
    <source>
        <dbReference type="SAM" id="MobiDB-lite"/>
    </source>
</evidence>
<sequence length="460" mass="49902">MKYWFDKSATKNNIVILTSKALVVASADEASQDNVETQLKANSHPKTIFGPKGFKIISFVAIKDLKSISVDGNLEISYQTPKQLITENISFDSAKSKLECMGYIKKLTLKNDASSESNKSSEAKSTPEASPERDKDGIPTSTAFTVKTNKEVKKKPRFNINFQPLILPLISLAMAIGAAFLLYPKLNVIAYALGGIWALASLFFLYLGFKKPSEDDETYVEPAKDDEANQSALAKLSEKIFSVLKPAYVLGLAAIAVGALYFVIPDELRGPSSLYQAVQTRLTSGADGSSIQSYLDKGADINYMAEDGSTPLITALNFSEENLAIELINRGAALSTQFVGQTPLDLAIEASLDKAVKSMLNKEMVTSNPQDLLIRGISSGLNYENLKIIADSGMDMNHMDEEGLTALGIALLFGAEPKVVKLLLDRGASIDIKVGDITPLEFAKLRGYTEITAMLEQHSS</sequence>
<feature type="compositionally biased region" description="Low complexity" evidence="4">
    <location>
        <begin position="115"/>
        <end position="124"/>
    </location>
</feature>
<proteinExistence type="predicted"/>
<feature type="transmembrane region" description="Helical" evidence="5">
    <location>
        <begin position="189"/>
        <end position="209"/>
    </location>
</feature>
<feature type="repeat" description="ANK" evidence="3">
    <location>
        <begin position="402"/>
        <end position="435"/>
    </location>
</feature>
<gene>
    <name evidence="6" type="ORF">EV695_2216</name>
</gene>
<dbReference type="EMBL" id="SMFQ01000003">
    <property type="protein sequence ID" value="TCJ87703.1"/>
    <property type="molecule type" value="Genomic_DNA"/>
</dbReference>
<dbReference type="SUPFAM" id="SSF48403">
    <property type="entry name" value="Ankyrin repeat"/>
    <property type="match status" value="1"/>
</dbReference>